<evidence type="ECO:0000259" key="1">
    <source>
        <dbReference type="Pfam" id="PF13521"/>
    </source>
</evidence>
<feature type="domain" description="NadR/Ttd14 AAA" evidence="1">
    <location>
        <begin position="2"/>
        <end position="168"/>
    </location>
</feature>
<dbReference type="EMBL" id="CP017019">
    <property type="protein sequence ID" value="AOQ24620.1"/>
    <property type="molecule type" value="Genomic_DNA"/>
</dbReference>
<sequence length="190" mass="21617">MKIAFVGPPASGKTTLALTVTAQLKLQYNAEIAPEFARTYILQNGGIQDAFEQYLILRKQKQMEDILASRHDIVVCDSATFLCYIYARRLVDYLSDRYLNVLELIHRESLANYYNLVFYLDAESTHQINDNVRIHTAGQLAGLGTAIRGFMDAEGIKYFILKGNLQERTDSALRLINQKLDERQCFQSVA</sequence>
<reference evidence="2 4" key="1">
    <citation type="submission" date="2016-08" db="EMBL/GenBank/DDBJ databases">
        <title>Moorella thermoacetica DSM 103132.</title>
        <authorList>
            <person name="Jendresen C.B."/>
            <person name="Redl S.M."/>
            <person name="Jensen T.O."/>
            <person name="Nielsen A.T."/>
        </authorList>
    </citation>
    <scope>NUCLEOTIDE SEQUENCE [LARGE SCALE GENOMIC DNA]</scope>
    <source>
        <strain evidence="2 4">DSM 103132</strain>
    </source>
</reference>
<dbReference type="Gene3D" id="3.40.50.300">
    <property type="entry name" value="P-loop containing nucleotide triphosphate hydrolases"/>
    <property type="match status" value="1"/>
</dbReference>
<reference evidence="3 5" key="2">
    <citation type="submission" date="2019-05" db="EMBL/GenBank/DDBJ databases">
        <title>Genome sequence of Moorella thermoacetica ATCC 33924.</title>
        <authorList>
            <person name="Poehlein A."/>
            <person name="Bengelsdorf F.R."/>
            <person name="Duerre P."/>
            <person name="Daniel R."/>
        </authorList>
    </citation>
    <scope>NUCLEOTIDE SEQUENCE [LARGE SCALE GENOMIC DNA]</scope>
    <source>
        <strain evidence="3 5">ATCC 33924</strain>
    </source>
</reference>
<gene>
    <name evidence="2" type="ORF">Maut_02192</name>
    <name evidence="3" type="ORF">MTAT_19650</name>
</gene>
<evidence type="ECO:0000313" key="2">
    <source>
        <dbReference type="EMBL" id="AOQ24620.1"/>
    </source>
</evidence>
<protein>
    <recommendedName>
        <fullName evidence="1">NadR/Ttd14 AAA domain-containing protein</fullName>
    </recommendedName>
</protein>
<accession>A0AAC9HJ58</accession>
<dbReference type="InterPro" id="IPR038727">
    <property type="entry name" value="NadR/Ttd14_AAA_dom"/>
</dbReference>
<dbReference type="Proteomes" id="UP000322283">
    <property type="component" value="Unassembled WGS sequence"/>
</dbReference>
<proteinExistence type="predicted"/>
<dbReference type="EMBL" id="VCDX01000006">
    <property type="protein sequence ID" value="TYL12723.1"/>
    <property type="molecule type" value="Genomic_DNA"/>
</dbReference>
<dbReference type="InterPro" id="IPR027417">
    <property type="entry name" value="P-loop_NTPase"/>
</dbReference>
<dbReference type="AlphaFoldDB" id="A0AAC9HJ58"/>
<dbReference type="Pfam" id="PF13521">
    <property type="entry name" value="AAA_28"/>
    <property type="match status" value="1"/>
</dbReference>
<evidence type="ECO:0000313" key="3">
    <source>
        <dbReference type="EMBL" id="TYL12723.1"/>
    </source>
</evidence>
<organism evidence="2 4">
    <name type="scientific">Neomoorella thermoacetica</name>
    <name type="common">Clostridium thermoaceticum</name>
    <dbReference type="NCBI Taxonomy" id="1525"/>
    <lineage>
        <taxon>Bacteria</taxon>
        <taxon>Bacillati</taxon>
        <taxon>Bacillota</taxon>
        <taxon>Clostridia</taxon>
        <taxon>Neomoorellales</taxon>
        <taxon>Neomoorellaceae</taxon>
        <taxon>Neomoorella</taxon>
    </lineage>
</organism>
<evidence type="ECO:0000313" key="4">
    <source>
        <dbReference type="Proteomes" id="UP000094598"/>
    </source>
</evidence>
<dbReference type="SUPFAM" id="SSF52540">
    <property type="entry name" value="P-loop containing nucleoside triphosphate hydrolases"/>
    <property type="match status" value="1"/>
</dbReference>
<dbReference type="RefSeq" id="WP_069590360.1">
    <property type="nucleotide sequence ID" value="NZ_CP017019.1"/>
</dbReference>
<name>A0AAC9HJ58_NEOTH</name>
<keyword evidence="5" id="KW-1185">Reference proteome</keyword>
<evidence type="ECO:0000313" key="5">
    <source>
        <dbReference type="Proteomes" id="UP000322283"/>
    </source>
</evidence>
<dbReference type="Proteomes" id="UP000094598">
    <property type="component" value="Chromosome"/>
</dbReference>